<sequence length="857" mass="95592">MNIFNKVTLQNLKKNRTRTLVTIIGVILSTAMITAVATFAISLQQYMIKGSAQKYGDWHVEFLAADLNFAKQQARNKAVLKTTSFADIGYSKLDGGKNPNKPYLFVAGFDQTTFDTLPIKLLSGRLPKNGHEVVIPAHVAANGGVKYSIGETLSLSLGERVSGNKQLNQHDPYENPRKKQETLRETRQKSYKIVGICERPGFEEKMAPGYTLLTIADQAEKRGRLSVFVTLKNPRKARSYANSIAKNHSYTLNDDVLRFMGASDDRVFNLLLYSIGAILVALIMLGSVFLIYNSFTISLNERMRQFGILASVGATPKQLRNSVLFEGFCIGAVGIPVGLFVGIGSIKIVIALVAKNFNNILYADIPLVLSLSIPVLIVAAVISLITIMISAYIPARKAANTPVMESIRQSNEVKVSAHEIKLTKFSEGLLGLEGMLALKNFKRNKKRYRTIILSLALSVVLFVSARAFGNNLQQSAKQMVVDSDYDIILTSSEMKESEMFHLYDKLQNVTGITESSYQAIASYTSPIKTSDFSPRYRQSENDLTMEQTTRAVDVQFIEDKEYLKFIKEQNFLPVKEYTGDGSKLIAVAKKRIEQEKGKSELIDLFAKDSMELSIIPEIDGKPAPSQQKTVSVKFADTYPLDTLPRQPAAKQPYVFMLIAPYAMKAKFSPAGIEQTMGLTFLSKQPARSTATIRKIIEQEGVTASYDLYNLHEIFEQNRNTIFVVNIFSYVFVAMISLIAIANVFNTISTNIQLRRRELAMLRSVGMTDREFNKMMMIECAFYGSRSLLWGVPIAGIISWLIYKGMTKGGAEIAFQFPWSSILISILGVFLIVVITMLYAVNKIKKENIIDALRDDLT</sequence>
<dbReference type="PANTHER" id="PTHR30572">
    <property type="entry name" value="MEMBRANE COMPONENT OF TRANSPORTER-RELATED"/>
    <property type="match status" value="1"/>
</dbReference>
<feature type="region of interest" description="Disordered" evidence="7">
    <location>
        <begin position="164"/>
        <end position="184"/>
    </location>
</feature>
<evidence type="ECO:0000256" key="5">
    <source>
        <dbReference type="ARBA" id="ARBA00023136"/>
    </source>
</evidence>
<comment type="subcellular location">
    <subcellularLocation>
        <location evidence="1">Cell membrane</location>
        <topology evidence="1">Multi-pass membrane protein</topology>
    </subcellularLocation>
</comment>
<evidence type="ECO:0000313" key="12">
    <source>
        <dbReference type="EMBL" id="EOT66639.1"/>
    </source>
</evidence>
<keyword evidence="3 8" id="KW-0812">Transmembrane</keyword>
<dbReference type="Pfam" id="PF12704">
    <property type="entry name" value="MacB_PCD"/>
    <property type="match status" value="1"/>
</dbReference>
<comment type="similarity">
    <text evidence="6">Belongs to the ABC-4 integral membrane protein family.</text>
</comment>
<keyword evidence="2" id="KW-1003">Cell membrane</keyword>
<reference evidence="12 14" key="2">
    <citation type="submission" date="2013-03" db="EMBL/GenBank/DDBJ databases">
        <title>The Genome Sequence of Enterococcus malodoratus ATCC_43197 (PacBio/Illumina hybrid assembly).</title>
        <authorList>
            <consortium name="The Broad Institute Genomics Platform"/>
            <consortium name="The Broad Institute Genome Sequencing Center for Infectious Disease"/>
            <person name="Earl A."/>
            <person name="Russ C."/>
            <person name="Gilmore M."/>
            <person name="Surin D."/>
            <person name="Walker B."/>
            <person name="Young S."/>
            <person name="Zeng Q."/>
            <person name="Gargeya S."/>
            <person name="Fitzgerald M."/>
            <person name="Haas B."/>
            <person name="Abouelleil A."/>
            <person name="Allen A.W."/>
            <person name="Alvarado L."/>
            <person name="Arachchi H.M."/>
            <person name="Berlin A.M."/>
            <person name="Chapman S.B."/>
            <person name="Gainer-Dewar J."/>
            <person name="Goldberg J."/>
            <person name="Griggs A."/>
            <person name="Gujja S."/>
            <person name="Hansen M."/>
            <person name="Howarth C."/>
            <person name="Imamovic A."/>
            <person name="Ireland A."/>
            <person name="Larimer J."/>
            <person name="McCowan C."/>
            <person name="Murphy C."/>
            <person name="Pearson M."/>
            <person name="Poon T.W."/>
            <person name="Priest M."/>
            <person name="Roberts A."/>
            <person name="Saif S."/>
            <person name="Shea T."/>
            <person name="Sisk P."/>
            <person name="Sykes S."/>
            <person name="Wortman J."/>
            <person name="Nusbaum C."/>
            <person name="Birren B."/>
        </authorList>
    </citation>
    <scope>NUCLEOTIDE SEQUENCE [LARGE SCALE GENOMIC DNA]</scope>
    <source>
        <strain evidence="12 14">ATCC 43197</strain>
    </source>
</reference>
<feature type="transmembrane region" description="Helical" evidence="8">
    <location>
        <begin position="270"/>
        <end position="295"/>
    </location>
</feature>
<feature type="transmembrane region" description="Helical" evidence="8">
    <location>
        <begin position="20"/>
        <end position="43"/>
    </location>
</feature>
<feature type="domain" description="ABC3 transporter permease C-terminal" evidence="9">
    <location>
        <begin position="730"/>
        <end position="848"/>
    </location>
</feature>
<comment type="caution">
    <text evidence="11">The sequence shown here is derived from an EMBL/GenBank/DDBJ whole genome shotgun (WGS) entry which is preliminary data.</text>
</comment>
<evidence type="ECO:0000256" key="4">
    <source>
        <dbReference type="ARBA" id="ARBA00022989"/>
    </source>
</evidence>
<evidence type="ECO:0008006" key="15">
    <source>
        <dbReference type="Google" id="ProtNLM"/>
    </source>
</evidence>
<keyword evidence="14" id="KW-1185">Reference proteome</keyword>
<dbReference type="InterPro" id="IPR050250">
    <property type="entry name" value="Macrolide_Exporter_MacB"/>
</dbReference>
<keyword evidence="4 8" id="KW-1133">Transmembrane helix</keyword>
<dbReference type="eggNOG" id="COG0577">
    <property type="taxonomic scope" value="Bacteria"/>
</dbReference>
<dbReference type="GO" id="GO:0022857">
    <property type="term" value="F:transmembrane transporter activity"/>
    <property type="evidence" value="ECO:0007669"/>
    <property type="project" value="TreeGrafter"/>
</dbReference>
<evidence type="ECO:0000256" key="3">
    <source>
        <dbReference type="ARBA" id="ARBA00022692"/>
    </source>
</evidence>
<dbReference type="Proteomes" id="UP000014148">
    <property type="component" value="Unassembled WGS sequence"/>
</dbReference>
<evidence type="ECO:0000259" key="10">
    <source>
        <dbReference type="Pfam" id="PF12704"/>
    </source>
</evidence>
<dbReference type="InterPro" id="IPR003838">
    <property type="entry name" value="ABC3_permease_C"/>
</dbReference>
<dbReference type="InterPro" id="IPR025857">
    <property type="entry name" value="MacB_PCD"/>
</dbReference>
<organism evidence="11 13">
    <name type="scientific">Enterococcus malodoratus ATCC 43197</name>
    <dbReference type="NCBI Taxonomy" id="1158601"/>
    <lineage>
        <taxon>Bacteria</taxon>
        <taxon>Bacillati</taxon>
        <taxon>Bacillota</taxon>
        <taxon>Bacilli</taxon>
        <taxon>Lactobacillales</taxon>
        <taxon>Enterococcaceae</taxon>
        <taxon>Enterococcus</taxon>
    </lineage>
</organism>
<evidence type="ECO:0000256" key="7">
    <source>
        <dbReference type="SAM" id="MobiDB-lite"/>
    </source>
</evidence>
<feature type="transmembrane region" description="Helical" evidence="8">
    <location>
        <begin position="821"/>
        <end position="840"/>
    </location>
</feature>
<dbReference type="GO" id="GO:0005886">
    <property type="term" value="C:plasma membrane"/>
    <property type="evidence" value="ECO:0007669"/>
    <property type="project" value="UniProtKB-SubCell"/>
</dbReference>
<feature type="domain" description="MacB-like periplasmic core" evidence="10">
    <location>
        <begin position="19"/>
        <end position="240"/>
    </location>
</feature>
<dbReference type="STRING" id="71451.RV07_GL001655"/>
<feature type="domain" description="ABC3 transporter permease C-terminal" evidence="9">
    <location>
        <begin position="278"/>
        <end position="402"/>
    </location>
</feature>
<feature type="transmembrane region" description="Helical" evidence="8">
    <location>
        <begin position="779"/>
        <end position="801"/>
    </location>
</feature>
<feature type="compositionally biased region" description="Basic and acidic residues" evidence="7">
    <location>
        <begin position="171"/>
        <end position="184"/>
    </location>
</feature>
<evidence type="ECO:0000259" key="9">
    <source>
        <dbReference type="Pfam" id="PF02687"/>
    </source>
</evidence>
<feature type="transmembrane region" description="Helical" evidence="8">
    <location>
        <begin position="448"/>
        <end position="469"/>
    </location>
</feature>
<dbReference type="PATRIC" id="fig|1158601.3.peg.2949"/>
<evidence type="ECO:0000313" key="14">
    <source>
        <dbReference type="Proteomes" id="UP000014148"/>
    </source>
</evidence>
<dbReference type="Proteomes" id="UP000013783">
    <property type="component" value="Unassembled WGS sequence"/>
</dbReference>
<dbReference type="PANTHER" id="PTHR30572:SF4">
    <property type="entry name" value="ABC TRANSPORTER PERMEASE YTRF"/>
    <property type="match status" value="1"/>
</dbReference>
<feature type="transmembrane region" description="Helical" evidence="8">
    <location>
        <begin position="327"/>
        <end position="353"/>
    </location>
</feature>
<evidence type="ECO:0000313" key="11">
    <source>
        <dbReference type="EMBL" id="EOH75177.1"/>
    </source>
</evidence>
<keyword evidence="5 8" id="KW-0472">Membrane</keyword>
<dbReference type="EMBL" id="ASWA01000003">
    <property type="protein sequence ID" value="EOT66639.1"/>
    <property type="molecule type" value="Genomic_DNA"/>
</dbReference>
<evidence type="ECO:0000256" key="2">
    <source>
        <dbReference type="ARBA" id="ARBA00022475"/>
    </source>
</evidence>
<accession>R2NSZ8</accession>
<dbReference type="EMBL" id="AJAK01000020">
    <property type="protein sequence ID" value="EOH75177.1"/>
    <property type="molecule type" value="Genomic_DNA"/>
</dbReference>
<dbReference type="RefSeq" id="WP_010741779.1">
    <property type="nucleotide sequence ID" value="NZ_KB946251.1"/>
</dbReference>
<proteinExistence type="inferred from homology"/>
<evidence type="ECO:0000256" key="1">
    <source>
        <dbReference type="ARBA" id="ARBA00004651"/>
    </source>
</evidence>
<dbReference type="OrthoDB" id="9793166at2"/>
<dbReference type="AlphaFoldDB" id="R2NSZ8"/>
<evidence type="ECO:0000256" key="8">
    <source>
        <dbReference type="SAM" id="Phobius"/>
    </source>
</evidence>
<reference evidence="11 13" key="1">
    <citation type="submission" date="2013-02" db="EMBL/GenBank/DDBJ databases">
        <title>The Genome Sequence of Enterococcus malodoratus ATCC_43197.</title>
        <authorList>
            <consortium name="The Broad Institute Genome Sequencing Platform"/>
            <consortium name="The Broad Institute Genome Sequencing Center for Infectious Disease"/>
            <person name="Earl A.M."/>
            <person name="Gilmore M.S."/>
            <person name="Lebreton F."/>
            <person name="Walker B."/>
            <person name="Young S.K."/>
            <person name="Zeng Q."/>
            <person name="Gargeya S."/>
            <person name="Fitzgerald M."/>
            <person name="Haas B."/>
            <person name="Abouelleil A."/>
            <person name="Alvarado L."/>
            <person name="Arachchi H.M."/>
            <person name="Berlin A.M."/>
            <person name="Chapman S.B."/>
            <person name="Dewar J."/>
            <person name="Goldberg J."/>
            <person name="Griggs A."/>
            <person name="Gujja S."/>
            <person name="Hansen M."/>
            <person name="Howarth C."/>
            <person name="Imamovic A."/>
            <person name="Larimer J."/>
            <person name="McCowan C."/>
            <person name="Murphy C."/>
            <person name="Neiman D."/>
            <person name="Pearson M."/>
            <person name="Priest M."/>
            <person name="Roberts A."/>
            <person name="Saif S."/>
            <person name="Shea T."/>
            <person name="Sisk P."/>
            <person name="Sykes S."/>
            <person name="Wortman J."/>
            <person name="Nusbaum C."/>
            <person name="Birren B."/>
        </authorList>
    </citation>
    <scope>NUCLEOTIDE SEQUENCE [LARGE SCALE GENOMIC DNA]</scope>
    <source>
        <strain evidence="11 13">ATCC 43197</strain>
    </source>
</reference>
<name>R2NSZ8_9ENTE</name>
<evidence type="ECO:0000313" key="13">
    <source>
        <dbReference type="Proteomes" id="UP000013783"/>
    </source>
</evidence>
<feature type="transmembrane region" description="Helical" evidence="8">
    <location>
        <begin position="726"/>
        <end position="747"/>
    </location>
</feature>
<feature type="transmembrane region" description="Helical" evidence="8">
    <location>
        <begin position="373"/>
        <end position="395"/>
    </location>
</feature>
<evidence type="ECO:0000256" key="6">
    <source>
        <dbReference type="ARBA" id="ARBA00038076"/>
    </source>
</evidence>
<dbReference type="Pfam" id="PF02687">
    <property type="entry name" value="FtsX"/>
    <property type="match status" value="2"/>
</dbReference>
<gene>
    <name evidence="12" type="ORF">I585_02160</name>
    <name evidence="11" type="ORF">UAI_02979</name>
</gene>
<protein>
    <recommendedName>
        <fullName evidence="15">ABC transporter permease</fullName>
    </recommendedName>
</protein>